<keyword evidence="3" id="KW-0547">Nucleotide-binding</keyword>
<dbReference type="EMBL" id="BPVZ01000003">
    <property type="protein sequence ID" value="GKU89496.1"/>
    <property type="molecule type" value="Genomic_DNA"/>
</dbReference>
<dbReference type="Gene3D" id="3.10.400.10">
    <property type="entry name" value="Sulfate adenylyltransferase"/>
    <property type="match status" value="1"/>
</dbReference>
<sequence length="157" mass="17888">MPDLFAKMPLLSHFLNVRVEAGLIEPDGGKLVELFVEDSKRNIKKQEAVSLPKIRLTKSDLQWVQVLSEGWASPLGGFMREFEFLQTLHFNSLRLGDGSVVNMSVPIVLAIDDSQKHNIRVSTRVALVDSDDNPIAILRWGWSWDQGSESWILIRFW</sequence>
<dbReference type="PANTHER" id="PTHR11055">
    <property type="entry name" value="BIFUNCTIONAL 3'-PHOSPHOADENOSINE 5'-PHOSPHOSULFATE SYNTHASE"/>
    <property type="match status" value="1"/>
</dbReference>
<evidence type="ECO:0000313" key="7">
    <source>
        <dbReference type="Proteomes" id="UP001054252"/>
    </source>
</evidence>
<keyword evidence="2" id="KW-0808">Transferase</keyword>
<evidence type="ECO:0000259" key="5">
    <source>
        <dbReference type="Pfam" id="PF14306"/>
    </source>
</evidence>
<proteinExistence type="predicted"/>
<dbReference type="InterPro" id="IPR015947">
    <property type="entry name" value="PUA-like_sf"/>
</dbReference>
<feature type="domain" description="ATP-sulfurylase PUA-like" evidence="5">
    <location>
        <begin position="24"/>
        <end position="140"/>
    </location>
</feature>
<dbReference type="InterPro" id="IPR025980">
    <property type="entry name" value="ATP-Sase_PUA-like_dom"/>
</dbReference>
<organism evidence="6 7">
    <name type="scientific">Rubroshorea leprosula</name>
    <dbReference type="NCBI Taxonomy" id="152421"/>
    <lineage>
        <taxon>Eukaryota</taxon>
        <taxon>Viridiplantae</taxon>
        <taxon>Streptophyta</taxon>
        <taxon>Embryophyta</taxon>
        <taxon>Tracheophyta</taxon>
        <taxon>Spermatophyta</taxon>
        <taxon>Magnoliopsida</taxon>
        <taxon>eudicotyledons</taxon>
        <taxon>Gunneridae</taxon>
        <taxon>Pentapetalae</taxon>
        <taxon>rosids</taxon>
        <taxon>malvids</taxon>
        <taxon>Malvales</taxon>
        <taxon>Dipterocarpaceae</taxon>
        <taxon>Rubroshorea</taxon>
    </lineage>
</organism>
<dbReference type="GO" id="GO:0005524">
    <property type="term" value="F:ATP binding"/>
    <property type="evidence" value="ECO:0007669"/>
    <property type="project" value="UniProtKB-KW"/>
</dbReference>
<reference evidence="6 7" key="1">
    <citation type="journal article" date="2021" name="Commun. Biol.">
        <title>The genome of Shorea leprosula (Dipterocarpaceae) highlights the ecological relevance of drought in aseasonal tropical rainforests.</title>
        <authorList>
            <person name="Ng K.K.S."/>
            <person name="Kobayashi M.J."/>
            <person name="Fawcett J.A."/>
            <person name="Hatakeyama M."/>
            <person name="Paape T."/>
            <person name="Ng C.H."/>
            <person name="Ang C.C."/>
            <person name="Tnah L.H."/>
            <person name="Lee C.T."/>
            <person name="Nishiyama T."/>
            <person name="Sese J."/>
            <person name="O'Brien M.J."/>
            <person name="Copetti D."/>
            <person name="Mohd Noor M.I."/>
            <person name="Ong R.C."/>
            <person name="Putra M."/>
            <person name="Sireger I.Z."/>
            <person name="Indrioko S."/>
            <person name="Kosugi Y."/>
            <person name="Izuno A."/>
            <person name="Isagi Y."/>
            <person name="Lee S.L."/>
            <person name="Shimizu K.K."/>
        </authorList>
    </citation>
    <scope>NUCLEOTIDE SEQUENCE [LARGE SCALE GENOMIC DNA]</scope>
    <source>
        <strain evidence="6">214</strain>
    </source>
</reference>
<accession>A0AAV5HVL8</accession>
<comment type="pathway">
    <text evidence="1">Sulfur metabolism.</text>
</comment>
<dbReference type="GO" id="GO:0000103">
    <property type="term" value="P:sulfate assimilation"/>
    <property type="evidence" value="ECO:0007669"/>
    <property type="project" value="TreeGrafter"/>
</dbReference>
<name>A0AAV5HVL8_9ROSI</name>
<protein>
    <recommendedName>
        <fullName evidence="5">ATP-sulfurylase PUA-like domain-containing protein</fullName>
    </recommendedName>
</protein>
<evidence type="ECO:0000256" key="2">
    <source>
        <dbReference type="ARBA" id="ARBA00022679"/>
    </source>
</evidence>
<keyword evidence="7" id="KW-1185">Reference proteome</keyword>
<dbReference type="SUPFAM" id="SSF88697">
    <property type="entry name" value="PUA domain-like"/>
    <property type="match status" value="1"/>
</dbReference>
<dbReference type="AlphaFoldDB" id="A0AAV5HVL8"/>
<evidence type="ECO:0000256" key="4">
    <source>
        <dbReference type="ARBA" id="ARBA00022840"/>
    </source>
</evidence>
<evidence type="ECO:0000256" key="3">
    <source>
        <dbReference type="ARBA" id="ARBA00022741"/>
    </source>
</evidence>
<gene>
    <name evidence="6" type="ORF">SLEP1_g3625</name>
</gene>
<dbReference type="Proteomes" id="UP001054252">
    <property type="component" value="Unassembled WGS sequence"/>
</dbReference>
<evidence type="ECO:0000256" key="1">
    <source>
        <dbReference type="ARBA" id="ARBA00004678"/>
    </source>
</evidence>
<dbReference type="GO" id="GO:0004020">
    <property type="term" value="F:adenylylsulfate kinase activity"/>
    <property type="evidence" value="ECO:0007669"/>
    <property type="project" value="TreeGrafter"/>
</dbReference>
<keyword evidence="4" id="KW-0067">ATP-binding</keyword>
<dbReference type="Pfam" id="PF14306">
    <property type="entry name" value="PUA_2"/>
    <property type="match status" value="1"/>
</dbReference>
<evidence type="ECO:0000313" key="6">
    <source>
        <dbReference type="EMBL" id="GKU89496.1"/>
    </source>
</evidence>
<comment type="caution">
    <text evidence="6">The sequence shown here is derived from an EMBL/GenBank/DDBJ whole genome shotgun (WGS) entry which is preliminary data.</text>
</comment>
<dbReference type="PANTHER" id="PTHR11055:SF41">
    <property type="entry name" value="SULFATE ADENYLYLTRANSFERASE"/>
    <property type="match status" value="1"/>
</dbReference>